<accession>A0A5C4U2N7</accession>
<dbReference type="NCBIfam" id="TIGR00778">
    <property type="entry name" value="ahpD_dom"/>
    <property type="match status" value="1"/>
</dbReference>
<dbReference type="EMBL" id="VDHJ01000010">
    <property type="protein sequence ID" value="TNL96651.1"/>
    <property type="molecule type" value="Genomic_DNA"/>
</dbReference>
<dbReference type="Pfam" id="PF02627">
    <property type="entry name" value="CMD"/>
    <property type="match status" value="1"/>
</dbReference>
<reference evidence="2 3" key="1">
    <citation type="submission" date="2019-06" db="EMBL/GenBank/DDBJ databases">
        <authorList>
            <person name="Li J."/>
        </authorList>
    </citation>
    <scope>NUCLEOTIDE SEQUENCE [LARGE SCALE GENOMIC DNA]</scope>
    <source>
        <strain evidence="2 3">LMG 28165</strain>
    </source>
</reference>
<dbReference type="SUPFAM" id="SSF69118">
    <property type="entry name" value="AhpD-like"/>
    <property type="match status" value="1"/>
</dbReference>
<dbReference type="PANTHER" id="PTHR35446">
    <property type="entry name" value="SI:CH211-175M2.5"/>
    <property type="match status" value="1"/>
</dbReference>
<evidence type="ECO:0000313" key="3">
    <source>
        <dbReference type="Proteomes" id="UP000312032"/>
    </source>
</evidence>
<dbReference type="InterPro" id="IPR029032">
    <property type="entry name" value="AhpD-like"/>
</dbReference>
<name>A0A5C4U2N7_9CORY</name>
<gene>
    <name evidence="2" type="ORF">FHE74_08105</name>
</gene>
<dbReference type="PANTHER" id="PTHR35446:SF2">
    <property type="entry name" value="CARBOXYMUCONOLACTONE DECARBOXYLASE-LIKE DOMAIN-CONTAINING PROTEIN"/>
    <property type="match status" value="1"/>
</dbReference>
<evidence type="ECO:0000313" key="2">
    <source>
        <dbReference type="EMBL" id="TNL96651.1"/>
    </source>
</evidence>
<dbReference type="AlphaFoldDB" id="A0A5C4U2N7"/>
<comment type="caution">
    <text evidence="2">The sequence shown here is derived from an EMBL/GenBank/DDBJ whole genome shotgun (WGS) entry which is preliminary data.</text>
</comment>
<dbReference type="GO" id="GO:0051920">
    <property type="term" value="F:peroxiredoxin activity"/>
    <property type="evidence" value="ECO:0007669"/>
    <property type="project" value="InterPro"/>
</dbReference>
<dbReference type="Proteomes" id="UP000312032">
    <property type="component" value="Unassembled WGS sequence"/>
</dbReference>
<sequence>MTPNHGPYLDKIFPDLYSALGKVNGQVKRLIKEVDLDPALVELALVRASQINGCAACLSIHVPRARRLGVAETKLDILPSWRETDVFNLEERTALELAEHITLMPAGVRKADAAVDALQVFAEEQVAVLEWAIVMINSYNRLSIMSGHPPLSGD</sequence>
<dbReference type="InterPro" id="IPR004675">
    <property type="entry name" value="AhpD_core"/>
</dbReference>
<evidence type="ECO:0000259" key="1">
    <source>
        <dbReference type="Pfam" id="PF02627"/>
    </source>
</evidence>
<dbReference type="Gene3D" id="1.20.1290.10">
    <property type="entry name" value="AhpD-like"/>
    <property type="match status" value="1"/>
</dbReference>
<dbReference type="OrthoDB" id="9801997at2"/>
<dbReference type="InterPro" id="IPR003779">
    <property type="entry name" value="CMD-like"/>
</dbReference>
<keyword evidence="3" id="KW-1185">Reference proteome</keyword>
<proteinExistence type="predicted"/>
<feature type="domain" description="Carboxymuconolactone decarboxylase-like" evidence="1">
    <location>
        <begin position="14"/>
        <end position="99"/>
    </location>
</feature>
<protein>
    <submittedName>
        <fullName evidence="2">Carboxymuconolactone decarboxylase family protein</fullName>
    </submittedName>
</protein>
<organism evidence="2 3">
    <name type="scientific">Corynebacterium tapiri</name>
    <dbReference type="NCBI Taxonomy" id="1448266"/>
    <lineage>
        <taxon>Bacteria</taxon>
        <taxon>Bacillati</taxon>
        <taxon>Actinomycetota</taxon>
        <taxon>Actinomycetes</taxon>
        <taxon>Mycobacteriales</taxon>
        <taxon>Corynebacteriaceae</taxon>
        <taxon>Corynebacterium</taxon>
    </lineage>
</organism>
<dbReference type="RefSeq" id="WP_139466005.1">
    <property type="nucleotide sequence ID" value="NZ_VDHJ01000010.1"/>
</dbReference>